<dbReference type="AlphaFoldDB" id="A0A8D8ALU5"/>
<evidence type="ECO:0000313" key="1">
    <source>
        <dbReference type="EMBL" id="CAG6459422.1"/>
    </source>
</evidence>
<reference evidence="1" key="1">
    <citation type="submission" date="2021-05" db="EMBL/GenBank/DDBJ databases">
        <authorList>
            <person name="Alioto T."/>
            <person name="Alioto T."/>
            <person name="Gomez Garrido J."/>
        </authorList>
    </citation>
    <scope>NUCLEOTIDE SEQUENCE</scope>
</reference>
<accession>A0A8D8ALU5</accession>
<protein>
    <submittedName>
        <fullName evidence="1">(northern house mosquito) hypothetical protein</fullName>
    </submittedName>
</protein>
<sequence length="105" mass="12099">MDRFDNTRLDLLDLIPYRRMHGFDHFHRILREPVVLTLEPTLDLFCAAVRLEATCPEIIHQLDHVPARRTNRELFQLEFGPENLLHGFAKNGMGVINVVPVVGTV</sequence>
<name>A0A8D8ALU5_CULPI</name>
<organism evidence="1">
    <name type="scientific">Culex pipiens</name>
    <name type="common">House mosquito</name>
    <dbReference type="NCBI Taxonomy" id="7175"/>
    <lineage>
        <taxon>Eukaryota</taxon>
        <taxon>Metazoa</taxon>
        <taxon>Ecdysozoa</taxon>
        <taxon>Arthropoda</taxon>
        <taxon>Hexapoda</taxon>
        <taxon>Insecta</taxon>
        <taxon>Pterygota</taxon>
        <taxon>Neoptera</taxon>
        <taxon>Endopterygota</taxon>
        <taxon>Diptera</taxon>
        <taxon>Nematocera</taxon>
        <taxon>Culicoidea</taxon>
        <taxon>Culicidae</taxon>
        <taxon>Culicinae</taxon>
        <taxon>Culicini</taxon>
        <taxon>Culex</taxon>
        <taxon>Culex</taxon>
    </lineage>
</organism>
<dbReference type="EMBL" id="HBUE01037521">
    <property type="protein sequence ID" value="CAG6459422.1"/>
    <property type="molecule type" value="Transcribed_RNA"/>
</dbReference>
<proteinExistence type="predicted"/>